<dbReference type="AlphaFoldDB" id="A0A8S3QIB4"/>
<keyword evidence="3" id="KW-1185">Reference proteome</keyword>
<keyword evidence="1" id="KW-0175">Coiled coil</keyword>
<dbReference type="EMBL" id="CAJPWZ010000477">
    <property type="protein sequence ID" value="CAG2194430.1"/>
    <property type="molecule type" value="Genomic_DNA"/>
</dbReference>
<dbReference type="Proteomes" id="UP000683360">
    <property type="component" value="Unassembled WGS sequence"/>
</dbReference>
<sequence>MSHYIQELPMTSFAQEIKRNAHARMQCIWIQFVGGIKSLYDFVICLHEPHFDRHKLQNLSDNARKQISIAAQDIANGEVVIKEEIDRLVLKKQKIEREMVDTNSTIISLTQMIRIIEDEIGRANNEIQSVKKGVKLHEENEKKAKSKATVAKICTAAATVSIVTVLTAGTAAPAAATAVSVAVSWVSAVATGVTHCNLNGIRKALQEKTCLLQEHQKDLKGCRENLNDAQNELKCNKEKLIEIAVNNNTNHDDLKVITKLKVCISQCHDFINITLGRVEILSERKKKENYKPNLKMIMNQIIEQISNVSAIEEFSNFIHPVESMAIEMRSLCNQQAYQPIKIESNDDEEMFCCWKKCCCVFYSCIG</sequence>
<gene>
    <name evidence="2" type="ORF">MEDL_9414</name>
</gene>
<accession>A0A8S3QIB4</accession>
<comment type="caution">
    <text evidence="2">The sequence shown here is derived from an EMBL/GenBank/DDBJ whole genome shotgun (WGS) entry which is preliminary data.</text>
</comment>
<evidence type="ECO:0000313" key="3">
    <source>
        <dbReference type="Proteomes" id="UP000683360"/>
    </source>
</evidence>
<evidence type="ECO:0000313" key="2">
    <source>
        <dbReference type="EMBL" id="CAG2194430.1"/>
    </source>
</evidence>
<protein>
    <submittedName>
        <fullName evidence="2">Uncharacterized protein</fullName>
    </submittedName>
</protein>
<feature type="coiled-coil region" evidence="1">
    <location>
        <begin position="205"/>
        <end position="243"/>
    </location>
</feature>
<organism evidence="2 3">
    <name type="scientific">Mytilus edulis</name>
    <name type="common">Blue mussel</name>
    <dbReference type="NCBI Taxonomy" id="6550"/>
    <lineage>
        <taxon>Eukaryota</taxon>
        <taxon>Metazoa</taxon>
        <taxon>Spiralia</taxon>
        <taxon>Lophotrochozoa</taxon>
        <taxon>Mollusca</taxon>
        <taxon>Bivalvia</taxon>
        <taxon>Autobranchia</taxon>
        <taxon>Pteriomorphia</taxon>
        <taxon>Mytilida</taxon>
        <taxon>Mytiloidea</taxon>
        <taxon>Mytilidae</taxon>
        <taxon>Mytilinae</taxon>
        <taxon>Mytilus</taxon>
    </lineage>
</organism>
<reference evidence="2" key="1">
    <citation type="submission" date="2021-03" db="EMBL/GenBank/DDBJ databases">
        <authorList>
            <person name="Bekaert M."/>
        </authorList>
    </citation>
    <scope>NUCLEOTIDE SEQUENCE</scope>
</reference>
<name>A0A8S3QIB4_MYTED</name>
<evidence type="ECO:0000256" key="1">
    <source>
        <dbReference type="SAM" id="Coils"/>
    </source>
</evidence>
<proteinExistence type="predicted"/>